<evidence type="ECO:0000256" key="10">
    <source>
        <dbReference type="ARBA" id="ARBA00022989"/>
    </source>
</evidence>
<dbReference type="InterPro" id="IPR027417">
    <property type="entry name" value="P-loop_NTPase"/>
</dbReference>
<feature type="domain" description="Polysaccharide chain length determinant N-terminal" evidence="16">
    <location>
        <begin position="22"/>
        <end position="93"/>
    </location>
</feature>
<keyword evidence="19" id="KW-1185">Reference proteome</keyword>
<keyword evidence="7" id="KW-0547">Nucleotide-binding</keyword>
<keyword evidence="3" id="KW-1003">Cell membrane</keyword>
<comment type="subcellular location">
    <subcellularLocation>
        <location evidence="1">Cell inner membrane</location>
        <topology evidence="1">Multi-pass membrane protein</topology>
    </subcellularLocation>
</comment>
<evidence type="ECO:0000256" key="15">
    <source>
        <dbReference type="SAM" id="Phobius"/>
    </source>
</evidence>
<evidence type="ECO:0000256" key="4">
    <source>
        <dbReference type="ARBA" id="ARBA00022519"/>
    </source>
</evidence>
<dbReference type="InterPro" id="IPR025669">
    <property type="entry name" value="AAA_dom"/>
</dbReference>
<comment type="catalytic activity">
    <reaction evidence="13">
        <text>L-tyrosyl-[protein] + ATP = O-phospho-L-tyrosyl-[protein] + ADP + H(+)</text>
        <dbReference type="Rhea" id="RHEA:10596"/>
        <dbReference type="Rhea" id="RHEA-COMP:10136"/>
        <dbReference type="Rhea" id="RHEA-COMP:20101"/>
        <dbReference type="ChEBI" id="CHEBI:15378"/>
        <dbReference type="ChEBI" id="CHEBI:30616"/>
        <dbReference type="ChEBI" id="CHEBI:46858"/>
        <dbReference type="ChEBI" id="CHEBI:61978"/>
        <dbReference type="ChEBI" id="CHEBI:456216"/>
    </reaction>
</comment>
<dbReference type="CDD" id="cd05387">
    <property type="entry name" value="BY-kinase"/>
    <property type="match status" value="1"/>
</dbReference>
<evidence type="ECO:0000256" key="11">
    <source>
        <dbReference type="ARBA" id="ARBA00023136"/>
    </source>
</evidence>
<keyword evidence="10 15" id="KW-1133">Transmembrane helix</keyword>
<dbReference type="PANTHER" id="PTHR32309:SF31">
    <property type="entry name" value="CAPSULAR EXOPOLYSACCHARIDE FAMILY"/>
    <property type="match status" value="1"/>
</dbReference>
<comment type="caution">
    <text evidence="18">The sequence shown here is derived from an EMBL/GenBank/DDBJ whole genome shotgun (WGS) entry which is preliminary data.</text>
</comment>
<name>A0A7W8GFV2_9DEIO</name>
<dbReference type="Pfam" id="PF02706">
    <property type="entry name" value="Wzz"/>
    <property type="match status" value="1"/>
</dbReference>
<keyword evidence="12 18" id="KW-0829">Tyrosine-protein kinase</keyword>
<evidence type="ECO:0000256" key="12">
    <source>
        <dbReference type="ARBA" id="ARBA00023137"/>
    </source>
</evidence>
<feature type="domain" description="AAA" evidence="17">
    <location>
        <begin position="358"/>
        <end position="516"/>
    </location>
</feature>
<evidence type="ECO:0000256" key="9">
    <source>
        <dbReference type="ARBA" id="ARBA00022840"/>
    </source>
</evidence>
<evidence type="ECO:0000256" key="5">
    <source>
        <dbReference type="ARBA" id="ARBA00022679"/>
    </source>
</evidence>
<evidence type="ECO:0000256" key="3">
    <source>
        <dbReference type="ARBA" id="ARBA00022475"/>
    </source>
</evidence>
<keyword evidence="14" id="KW-0175">Coiled coil</keyword>
<dbReference type="Gene3D" id="3.40.50.300">
    <property type="entry name" value="P-loop containing nucleotide triphosphate hydrolases"/>
    <property type="match status" value="1"/>
</dbReference>
<sequence length="552" mass="59192">MNRNFDSSQNASGTRSSGDLDLALAGRALLRNWPWLLLLSLAVGLAAYFWARAQPPVYRAEAVVLASNGQANSGVVNQTLVTAPPLPDGAAEQALHSSAVITAIAEDLQGVEQLTAPERASLISALETELQRNEITSLQIIPQIDPYGNGLYTLQADARTATAARILADTAATNLIRWDASRALEGIEKSAATLRAQIAEIERRLQTAGSTGVERQTLLSTRASLQENLARVSILLQAASGTLTRVSPAAQPFAPIAPQPLSAALLGGLLALLLGSALTAARALTDKTVKAEDDLLDFNIPTLGVIPRLRRRDVILRGIVDQGKSAGLYEAVGFLRVNILSMFQQQDRLRLTVSSTAPGEGKSSITATLADAFATAGKRVLIIDGDLRRGTQQQVWEKYSASHDWKPLVGMGGSRNLQDALKNPDNVQVLRVEPNVDLLPAGPGLHESLVLLTQLDLGAILDRWSQAYDIVLIDSPPLLAIADGLVLARHTDGIVLVTEARTTSLQAIRAALRRVERSGLHVIGFVLNKVDVQKDTTYSYSYTPRTTQHSLD</sequence>
<dbReference type="GO" id="GO:0004715">
    <property type="term" value="F:non-membrane spanning protein tyrosine kinase activity"/>
    <property type="evidence" value="ECO:0007669"/>
    <property type="project" value="UniProtKB-EC"/>
</dbReference>
<dbReference type="EMBL" id="JACHFN010000007">
    <property type="protein sequence ID" value="MBB5234805.1"/>
    <property type="molecule type" value="Genomic_DNA"/>
</dbReference>
<evidence type="ECO:0000259" key="16">
    <source>
        <dbReference type="Pfam" id="PF02706"/>
    </source>
</evidence>
<keyword evidence="5 18" id="KW-0808">Transferase</keyword>
<dbReference type="SUPFAM" id="SSF52540">
    <property type="entry name" value="P-loop containing nucleoside triphosphate hydrolases"/>
    <property type="match status" value="1"/>
</dbReference>
<evidence type="ECO:0000313" key="18">
    <source>
        <dbReference type="EMBL" id="MBB5234805.1"/>
    </source>
</evidence>
<organism evidence="18 19">
    <name type="scientific">Deinococcus budaensis</name>
    <dbReference type="NCBI Taxonomy" id="1665626"/>
    <lineage>
        <taxon>Bacteria</taxon>
        <taxon>Thermotogati</taxon>
        <taxon>Deinococcota</taxon>
        <taxon>Deinococci</taxon>
        <taxon>Deinococcales</taxon>
        <taxon>Deinococcaceae</taxon>
        <taxon>Deinococcus</taxon>
    </lineage>
</organism>
<evidence type="ECO:0000256" key="1">
    <source>
        <dbReference type="ARBA" id="ARBA00004429"/>
    </source>
</evidence>
<dbReference type="InterPro" id="IPR050445">
    <property type="entry name" value="Bact_polysacc_biosynth/exp"/>
</dbReference>
<keyword evidence="9" id="KW-0067">ATP-binding</keyword>
<keyword evidence="6 15" id="KW-0812">Transmembrane</keyword>
<reference evidence="18 19" key="1">
    <citation type="submission" date="2020-08" db="EMBL/GenBank/DDBJ databases">
        <title>Genomic Encyclopedia of Type Strains, Phase IV (KMG-IV): sequencing the most valuable type-strain genomes for metagenomic binning, comparative biology and taxonomic classification.</title>
        <authorList>
            <person name="Goeker M."/>
        </authorList>
    </citation>
    <scope>NUCLEOTIDE SEQUENCE [LARGE SCALE GENOMIC DNA]</scope>
    <source>
        <strain evidence="18 19">DSM 101791</strain>
    </source>
</reference>
<evidence type="ECO:0000259" key="17">
    <source>
        <dbReference type="Pfam" id="PF13614"/>
    </source>
</evidence>
<evidence type="ECO:0000313" key="19">
    <source>
        <dbReference type="Proteomes" id="UP000525389"/>
    </source>
</evidence>
<dbReference type="GO" id="GO:0005886">
    <property type="term" value="C:plasma membrane"/>
    <property type="evidence" value="ECO:0007669"/>
    <property type="project" value="UniProtKB-SubCell"/>
</dbReference>
<dbReference type="RefSeq" id="WP_184029100.1">
    <property type="nucleotide sequence ID" value="NZ_JACHFN010000007.1"/>
</dbReference>
<feature type="coiled-coil region" evidence="14">
    <location>
        <begin position="184"/>
        <end position="211"/>
    </location>
</feature>
<evidence type="ECO:0000256" key="7">
    <source>
        <dbReference type="ARBA" id="ARBA00022741"/>
    </source>
</evidence>
<evidence type="ECO:0000256" key="14">
    <source>
        <dbReference type="SAM" id="Coils"/>
    </source>
</evidence>
<keyword evidence="11 15" id="KW-0472">Membrane</keyword>
<dbReference type="InterPro" id="IPR005702">
    <property type="entry name" value="Wzc-like_C"/>
</dbReference>
<dbReference type="InterPro" id="IPR003856">
    <property type="entry name" value="LPS_length_determ_N"/>
</dbReference>
<evidence type="ECO:0000256" key="8">
    <source>
        <dbReference type="ARBA" id="ARBA00022777"/>
    </source>
</evidence>
<dbReference type="EC" id="2.7.10.2" evidence="18"/>
<feature type="transmembrane region" description="Helical" evidence="15">
    <location>
        <begin position="33"/>
        <end position="51"/>
    </location>
</feature>
<dbReference type="AlphaFoldDB" id="A0A7W8GFV2"/>
<evidence type="ECO:0000256" key="6">
    <source>
        <dbReference type="ARBA" id="ARBA00022692"/>
    </source>
</evidence>
<keyword evidence="4" id="KW-0997">Cell inner membrane</keyword>
<evidence type="ECO:0000256" key="2">
    <source>
        <dbReference type="ARBA" id="ARBA00008883"/>
    </source>
</evidence>
<dbReference type="GO" id="GO:0005524">
    <property type="term" value="F:ATP binding"/>
    <property type="evidence" value="ECO:0007669"/>
    <property type="project" value="UniProtKB-KW"/>
</dbReference>
<evidence type="ECO:0000256" key="13">
    <source>
        <dbReference type="ARBA" id="ARBA00053015"/>
    </source>
</evidence>
<keyword evidence="8 18" id="KW-0418">Kinase</keyword>
<dbReference type="PANTHER" id="PTHR32309">
    <property type="entry name" value="TYROSINE-PROTEIN KINASE"/>
    <property type="match status" value="1"/>
</dbReference>
<proteinExistence type="inferred from homology"/>
<gene>
    <name evidence="18" type="ORF">HNQ09_002248</name>
</gene>
<dbReference type="Pfam" id="PF13614">
    <property type="entry name" value="AAA_31"/>
    <property type="match status" value="1"/>
</dbReference>
<accession>A0A7W8GFV2</accession>
<protein>
    <submittedName>
        <fullName evidence="18">Non-specific protein-tyrosine kinase</fullName>
        <ecNumber evidence="18">2.7.10.2</ecNumber>
    </submittedName>
</protein>
<dbReference type="Proteomes" id="UP000525389">
    <property type="component" value="Unassembled WGS sequence"/>
</dbReference>
<comment type="similarity">
    <text evidence="2">Belongs to the etk/wzc family.</text>
</comment>
<dbReference type="NCBIfam" id="TIGR01007">
    <property type="entry name" value="eps_fam"/>
    <property type="match status" value="1"/>
</dbReference>